<dbReference type="InterPro" id="IPR019734">
    <property type="entry name" value="TPR_rpt"/>
</dbReference>
<feature type="repeat" description="TPR" evidence="1">
    <location>
        <begin position="147"/>
        <end position="180"/>
    </location>
</feature>
<keyword evidence="2" id="KW-0732">Signal</keyword>
<evidence type="ECO:0000256" key="2">
    <source>
        <dbReference type="SAM" id="SignalP"/>
    </source>
</evidence>
<protein>
    <submittedName>
        <fullName evidence="3">Uncharacterized protein</fullName>
    </submittedName>
</protein>
<sequence>MKLVNYKQKKNKIALIVLIAVNTLAVATDTSAACSLDLKNGYGPFDFYDSNSNLPTGADPMGKIRRVTNVHLSKKMLLLTGRATGTISGDLDYTLRAIPNHPEGLNLASRLEARLRSPTKSSLFLYEKMKRSANCYFERAIKFAPYAETYVIYGIHLHRNNKFQEAKEAYLKAIELGQKNYANTHYNLALTLVKLEEYPLSEKHAKIAYKLGYPLKGLKRQLNKHGYCKSGCN</sequence>
<feature type="signal peptide" evidence="2">
    <location>
        <begin position="1"/>
        <end position="27"/>
    </location>
</feature>
<keyword evidence="4" id="KW-1185">Reference proteome</keyword>
<dbReference type="Proteomes" id="UP000185999">
    <property type="component" value="Unassembled WGS sequence"/>
</dbReference>
<dbReference type="STRING" id="619304.SAMN05421760_1011029"/>
<dbReference type="InterPro" id="IPR011990">
    <property type="entry name" value="TPR-like_helical_dom_sf"/>
</dbReference>
<evidence type="ECO:0000313" key="3">
    <source>
        <dbReference type="EMBL" id="SIS47715.1"/>
    </source>
</evidence>
<dbReference type="Gene3D" id="1.25.40.10">
    <property type="entry name" value="Tetratricopeptide repeat domain"/>
    <property type="match status" value="1"/>
</dbReference>
<evidence type="ECO:0000313" key="4">
    <source>
        <dbReference type="Proteomes" id="UP000185999"/>
    </source>
</evidence>
<dbReference type="AlphaFoldDB" id="A0A1N7JED6"/>
<proteinExistence type="predicted"/>
<dbReference type="OrthoDB" id="8525350at2"/>
<dbReference type="SUPFAM" id="SSF48452">
    <property type="entry name" value="TPR-like"/>
    <property type="match status" value="1"/>
</dbReference>
<feature type="chain" id="PRO_5009942985" evidence="2">
    <location>
        <begin position="28"/>
        <end position="233"/>
    </location>
</feature>
<keyword evidence="1" id="KW-0802">TPR repeat</keyword>
<dbReference type="PROSITE" id="PS50005">
    <property type="entry name" value="TPR"/>
    <property type="match status" value="1"/>
</dbReference>
<accession>A0A1N7JED6</accession>
<dbReference type="EMBL" id="FTOE01000001">
    <property type="protein sequence ID" value="SIS47715.1"/>
    <property type="molecule type" value="Genomic_DNA"/>
</dbReference>
<name>A0A1N7JED6_9GAMM</name>
<dbReference type="RefSeq" id="WP_054343152.1">
    <property type="nucleotide sequence ID" value="NZ_FTOE01000001.1"/>
</dbReference>
<evidence type="ECO:0000256" key="1">
    <source>
        <dbReference type="PROSITE-ProRule" id="PRU00339"/>
    </source>
</evidence>
<gene>
    <name evidence="3" type="ORF">SAMN05421760_1011029</name>
</gene>
<reference evidence="4" key="1">
    <citation type="submission" date="2017-01" db="EMBL/GenBank/DDBJ databases">
        <authorList>
            <person name="Varghese N."/>
            <person name="Submissions S."/>
        </authorList>
    </citation>
    <scope>NUCLEOTIDE SEQUENCE [LARGE SCALE GENOMIC DNA]</scope>
    <source>
        <strain evidence="4">DSM 22306</strain>
    </source>
</reference>
<organism evidence="3 4">
    <name type="scientific">Neptunomonas antarctica</name>
    <dbReference type="NCBI Taxonomy" id="619304"/>
    <lineage>
        <taxon>Bacteria</taxon>
        <taxon>Pseudomonadati</taxon>
        <taxon>Pseudomonadota</taxon>
        <taxon>Gammaproteobacteria</taxon>
        <taxon>Oceanospirillales</taxon>
        <taxon>Oceanospirillaceae</taxon>
        <taxon>Neptunomonas</taxon>
    </lineage>
</organism>